<evidence type="ECO:0000313" key="2">
    <source>
        <dbReference type="EMBL" id="TGE36195.1"/>
    </source>
</evidence>
<feature type="domain" description="MobA-like NTP transferase" evidence="1">
    <location>
        <begin position="5"/>
        <end position="181"/>
    </location>
</feature>
<dbReference type="PANTHER" id="PTHR43777:SF1">
    <property type="entry name" value="MOLYBDENUM COFACTOR CYTIDYLYLTRANSFERASE"/>
    <property type="match status" value="1"/>
</dbReference>
<dbReference type="PANTHER" id="PTHR43777">
    <property type="entry name" value="MOLYBDENUM COFACTOR CYTIDYLYLTRANSFERASE"/>
    <property type="match status" value="1"/>
</dbReference>
<dbReference type="OrthoDB" id="285216at2"/>
<dbReference type="SUPFAM" id="SSF53448">
    <property type="entry name" value="Nucleotide-diphospho-sugar transferases"/>
    <property type="match status" value="1"/>
</dbReference>
<evidence type="ECO:0000313" key="3">
    <source>
        <dbReference type="Proteomes" id="UP000298460"/>
    </source>
</evidence>
<dbReference type="AlphaFoldDB" id="A0A4Z0R1E5"/>
<dbReference type="InterPro" id="IPR025877">
    <property type="entry name" value="MobA-like_NTP_Trfase"/>
</dbReference>
<dbReference type="GO" id="GO:0016779">
    <property type="term" value="F:nucleotidyltransferase activity"/>
    <property type="evidence" value="ECO:0007669"/>
    <property type="project" value="UniProtKB-ARBA"/>
</dbReference>
<comment type="caution">
    <text evidence="2">The sequence shown here is derived from an EMBL/GenBank/DDBJ whole genome shotgun (WGS) entry which is preliminary data.</text>
</comment>
<reference evidence="2 3" key="1">
    <citation type="submission" date="2019-03" db="EMBL/GenBank/DDBJ databases">
        <title>Draft Genome Sequence of Desulfosporosinus fructosivorans Strain 63.6F, Isolated from Marine Sediment in the Baltic Sea.</title>
        <authorList>
            <person name="Hausmann B."/>
            <person name="Vandieken V."/>
            <person name="Pjevac P."/>
            <person name="Schreck K."/>
            <person name="Herbold C.W."/>
            <person name="Loy A."/>
        </authorList>
    </citation>
    <scope>NUCLEOTIDE SEQUENCE [LARGE SCALE GENOMIC DNA]</scope>
    <source>
        <strain evidence="2 3">63.6F</strain>
    </source>
</reference>
<dbReference type="EMBL" id="SPQQ01000009">
    <property type="protein sequence ID" value="TGE36195.1"/>
    <property type="molecule type" value="Genomic_DNA"/>
</dbReference>
<keyword evidence="2" id="KW-0808">Transferase</keyword>
<protein>
    <submittedName>
        <fullName evidence="2">Nucleotidyltransferase family protein</fullName>
    </submittedName>
</protein>
<name>A0A4Z0R1E5_9FIRM</name>
<proteinExistence type="predicted"/>
<dbReference type="InterPro" id="IPR029044">
    <property type="entry name" value="Nucleotide-diphossugar_trans"/>
</dbReference>
<accession>A0A4Z0R1E5</accession>
<dbReference type="Gene3D" id="3.90.550.10">
    <property type="entry name" value="Spore Coat Polysaccharide Biosynthesis Protein SpsA, Chain A"/>
    <property type="match status" value="1"/>
</dbReference>
<organism evidence="2 3">
    <name type="scientific">Desulfosporosinus fructosivorans</name>
    <dbReference type="NCBI Taxonomy" id="2018669"/>
    <lineage>
        <taxon>Bacteria</taxon>
        <taxon>Bacillati</taxon>
        <taxon>Bacillota</taxon>
        <taxon>Clostridia</taxon>
        <taxon>Eubacteriales</taxon>
        <taxon>Desulfitobacteriaceae</taxon>
        <taxon>Desulfosporosinus</taxon>
    </lineage>
</organism>
<dbReference type="RefSeq" id="WP_135550650.1">
    <property type="nucleotide sequence ID" value="NZ_SPQQ01000009.1"/>
</dbReference>
<sequence>MVRFVVMAAGLATRMGKDKLVLPWKDTTVLGYVLQTVLEALILQEQRFVESSHSGVTEVYVVARHPMEIYLTTDCIRRFHACGGVWIQVPSPKPLAETIRSGLQDINSKVHWIGFLPGDQVGITAPRLADCLQQILLVSPDFLVPFSGDKAGSPVFFHKRYVPELLALQGEKGGREVLYRYPELWEKYPVEESLFLDVDTPEQYNALRGQISK</sequence>
<dbReference type="Pfam" id="PF12804">
    <property type="entry name" value="NTP_transf_3"/>
    <property type="match status" value="1"/>
</dbReference>
<gene>
    <name evidence="2" type="ORF">E4K67_21960</name>
</gene>
<dbReference type="Proteomes" id="UP000298460">
    <property type="component" value="Unassembled WGS sequence"/>
</dbReference>
<keyword evidence="3" id="KW-1185">Reference proteome</keyword>
<evidence type="ECO:0000259" key="1">
    <source>
        <dbReference type="Pfam" id="PF12804"/>
    </source>
</evidence>